<dbReference type="PANTHER" id="PTHR21349:SF0">
    <property type="entry name" value="LARGE RIBOSOMAL SUBUNIT PROTEIN BL21M"/>
    <property type="match status" value="1"/>
</dbReference>
<dbReference type="PANTHER" id="PTHR21349">
    <property type="entry name" value="50S RIBOSOMAL PROTEIN L21"/>
    <property type="match status" value="1"/>
</dbReference>
<dbReference type="GO" id="GO:0003735">
    <property type="term" value="F:structural constituent of ribosome"/>
    <property type="evidence" value="ECO:0007669"/>
    <property type="project" value="TreeGrafter"/>
</dbReference>
<evidence type="ECO:0000256" key="2">
    <source>
        <dbReference type="ARBA" id="ARBA00044129"/>
    </source>
</evidence>
<dbReference type="STRING" id="1806994.A0A507CAW9"/>
<evidence type="ECO:0000256" key="3">
    <source>
        <dbReference type="SAM" id="MobiDB-lite"/>
    </source>
</evidence>
<dbReference type="Pfam" id="PF00829">
    <property type="entry name" value="Ribosomal_L21p"/>
    <property type="match status" value="1"/>
</dbReference>
<comment type="similarity">
    <text evidence="1">Belongs to the bacterial ribosomal protein bL21 family.</text>
</comment>
<sequence length="215" mass="23877">MAFTLRKNIPAFASSIPAISRVPGHLTVLPLPSLNSIPRQLKPYTSRRRLTTSSSIPIEPASNASIPSEPSAIKKKKIKEDPLAPMKLGPRSSTTEEALSLISSQPSHYAILEIKGRPYHVHVDDVIVTMRMNEVRLGDVLVLDRVREIGSAEYLLRGNPYVHPDYHTVKLVVVEHPVGKPIVRKHWKKRGQDKIVVNTTSHTALRVAEISIKSS</sequence>
<dbReference type="Proteomes" id="UP000319731">
    <property type="component" value="Unassembled WGS sequence"/>
</dbReference>
<proteinExistence type="inferred from homology"/>
<organism evidence="4 5">
    <name type="scientific">Synchytrium microbalum</name>
    <dbReference type="NCBI Taxonomy" id="1806994"/>
    <lineage>
        <taxon>Eukaryota</taxon>
        <taxon>Fungi</taxon>
        <taxon>Fungi incertae sedis</taxon>
        <taxon>Chytridiomycota</taxon>
        <taxon>Chytridiomycota incertae sedis</taxon>
        <taxon>Chytridiomycetes</taxon>
        <taxon>Synchytriales</taxon>
        <taxon>Synchytriaceae</taxon>
        <taxon>Synchytrium</taxon>
    </lineage>
</organism>
<dbReference type="OrthoDB" id="5994at2759"/>
<dbReference type="InterPro" id="IPR036164">
    <property type="entry name" value="bL21-like_sf"/>
</dbReference>
<accession>A0A507CAW9</accession>
<dbReference type="EMBL" id="QEAO01000001">
    <property type="protein sequence ID" value="TPX38207.1"/>
    <property type="molecule type" value="Genomic_DNA"/>
</dbReference>
<dbReference type="RefSeq" id="XP_031027922.1">
    <property type="nucleotide sequence ID" value="XM_031166297.1"/>
</dbReference>
<evidence type="ECO:0000313" key="4">
    <source>
        <dbReference type="EMBL" id="TPX38207.1"/>
    </source>
</evidence>
<gene>
    <name evidence="4" type="ORF">SmJEL517_g00367</name>
</gene>
<dbReference type="GeneID" id="42001594"/>
<name>A0A507CAW9_9FUNG</name>
<dbReference type="SUPFAM" id="SSF141091">
    <property type="entry name" value="L21p-like"/>
    <property type="match status" value="1"/>
</dbReference>
<dbReference type="GO" id="GO:0005762">
    <property type="term" value="C:mitochondrial large ribosomal subunit"/>
    <property type="evidence" value="ECO:0007669"/>
    <property type="project" value="TreeGrafter"/>
</dbReference>
<dbReference type="AlphaFoldDB" id="A0A507CAW9"/>
<keyword evidence="5" id="KW-1185">Reference proteome</keyword>
<dbReference type="InterPro" id="IPR028909">
    <property type="entry name" value="bL21-like"/>
</dbReference>
<comment type="caution">
    <text evidence="4">The sequence shown here is derived from an EMBL/GenBank/DDBJ whole genome shotgun (WGS) entry which is preliminary data.</text>
</comment>
<protein>
    <recommendedName>
        <fullName evidence="2">Large ribosomal subunit protein bL21m</fullName>
    </recommendedName>
</protein>
<evidence type="ECO:0000313" key="5">
    <source>
        <dbReference type="Proteomes" id="UP000319731"/>
    </source>
</evidence>
<reference evidence="4 5" key="1">
    <citation type="journal article" date="2019" name="Sci. Rep.">
        <title>Comparative genomics of chytrid fungi reveal insights into the obligate biotrophic and pathogenic lifestyle of Synchytrium endobioticum.</title>
        <authorList>
            <person name="van de Vossenberg B.T.L.H."/>
            <person name="Warris S."/>
            <person name="Nguyen H.D.T."/>
            <person name="van Gent-Pelzer M.P.E."/>
            <person name="Joly D.L."/>
            <person name="van de Geest H.C."/>
            <person name="Bonants P.J.M."/>
            <person name="Smith D.S."/>
            <person name="Levesque C.A."/>
            <person name="van der Lee T.A.J."/>
        </authorList>
    </citation>
    <scope>NUCLEOTIDE SEQUENCE [LARGE SCALE GENOMIC DNA]</scope>
    <source>
        <strain evidence="4 5">JEL517</strain>
    </source>
</reference>
<feature type="region of interest" description="Disordered" evidence="3">
    <location>
        <begin position="45"/>
        <end position="92"/>
    </location>
</feature>
<evidence type="ECO:0000256" key="1">
    <source>
        <dbReference type="ARBA" id="ARBA00008563"/>
    </source>
</evidence>